<dbReference type="RefSeq" id="WP_147096375.1">
    <property type="nucleotide sequence ID" value="NZ_JBHUFH010000002.1"/>
</dbReference>
<evidence type="ECO:0000259" key="1">
    <source>
        <dbReference type="Pfam" id="PF13403"/>
    </source>
</evidence>
<sequence length="370" mass="39903">MAFISEIHYQNNYASNSGQSEFVEIRVTGSELAAMSAGDSTFQVTFYQQNGTVEQIVTLDPADAVRDPNTGAYSIIVPGTLTAPTTNPPDASEPEAVALTRTNSDGTVNVLKFVEIAPSTGAITATEGPASGSTAQVIAASSNGQSVQYDKNGNRVDGPVSPNQAICFTLGTLIETEHGALPIENLKHGARVRVRDNGFQPIRWIGRRRLDAVDLARSPKLRPILIRAGSLGAGTPTRDLTVSPQHRILVRSKIAQRMFGAAEVLVAAKQLCSMNGIDVVEDASEVTYFHILFDRHEIVFANGAEAESLFTGPEAINSVGKSARQEIFTIFPQLRWDEAGQEPARPVVTGRRARDLAARHMKNRRSLIVN</sequence>
<dbReference type="SUPFAM" id="SSF51294">
    <property type="entry name" value="Hedgehog/intein (Hint) domain"/>
    <property type="match status" value="1"/>
</dbReference>
<name>A0A5C6S8U3_9RHOB</name>
<dbReference type="InterPro" id="IPR028992">
    <property type="entry name" value="Hedgehog/Intein_dom"/>
</dbReference>
<organism evidence="2 3">
    <name type="scientific">Paracoccus aurantiacus</name>
    <dbReference type="NCBI Taxonomy" id="2599412"/>
    <lineage>
        <taxon>Bacteria</taxon>
        <taxon>Pseudomonadati</taxon>
        <taxon>Pseudomonadota</taxon>
        <taxon>Alphaproteobacteria</taxon>
        <taxon>Rhodobacterales</taxon>
        <taxon>Paracoccaceae</taxon>
        <taxon>Paracoccus</taxon>
    </lineage>
</organism>
<reference evidence="2 3" key="1">
    <citation type="submission" date="2019-08" db="EMBL/GenBank/DDBJ databases">
        <authorList>
            <person name="Ye J."/>
        </authorList>
    </citation>
    <scope>NUCLEOTIDE SEQUENCE [LARGE SCALE GENOMIC DNA]</scope>
    <source>
        <strain evidence="2 3">TK008</strain>
    </source>
</reference>
<dbReference type="OrthoDB" id="6305173at2"/>
<evidence type="ECO:0000313" key="3">
    <source>
        <dbReference type="Proteomes" id="UP000321562"/>
    </source>
</evidence>
<accession>A0A5C6S8U3</accession>
<dbReference type="Pfam" id="PF13403">
    <property type="entry name" value="Hint_2"/>
    <property type="match status" value="1"/>
</dbReference>
<evidence type="ECO:0000313" key="2">
    <source>
        <dbReference type="EMBL" id="TXB70891.1"/>
    </source>
</evidence>
<dbReference type="AlphaFoldDB" id="A0A5C6S8U3"/>
<comment type="caution">
    <text evidence="2">The sequence shown here is derived from an EMBL/GenBank/DDBJ whole genome shotgun (WGS) entry which is preliminary data.</text>
</comment>
<keyword evidence="3" id="KW-1185">Reference proteome</keyword>
<gene>
    <name evidence="2" type="ORF">FQV27_03320</name>
</gene>
<dbReference type="Proteomes" id="UP000321562">
    <property type="component" value="Unassembled WGS sequence"/>
</dbReference>
<dbReference type="Gene3D" id="2.170.16.10">
    <property type="entry name" value="Hedgehog/Intein (Hint) domain"/>
    <property type="match status" value="1"/>
</dbReference>
<proteinExistence type="predicted"/>
<dbReference type="InterPro" id="IPR036844">
    <property type="entry name" value="Hint_dom_sf"/>
</dbReference>
<feature type="domain" description="Hedgehog/Intein (Hint)" evidence="1">
    <location>
        <begin position="166"/>
        <end position="312"/>
    </location>
</feature>
<dbReference type="EMBL" id="VOPL01000001">
    <property type="protein sequence ID" value="TXB70891.1"/>
    <property type="molecule type" value="Genomic_DNA"/>
</dbReference>
<protein>
    <submittedName>
        <fullName evidence="2">Hint domain-containing protein</fullName>
    </submittedName>
</protein>